<keyword evidence="2 4" id="KW-0238">DNA-binding</keyword>
<dbReference type="OrthoDB" id="270177at2"/>
<organism evidence="6 7">
    <name type="scientific">Acinetobacter marinus</name>
    <dbReference type="NCBI Taxonomy" id="281375"/>
    <lineage>
        <taxon>Bacteria</taxon>
        <taxon>Pseudomonadati</taxon>
        <taxon>Pseudomonadota</taxon>
        <taxon>Gammaproteobacteria</taxon>
        <taxon>Moraxellales</taxon>
        <taxon>Moraxellaceae</taxon>
        <taxon>Acinetobacter</taxon>
    </lineage>
</organism>
<evidence type="ECO:0000313" key="7">
    <source>
        <dbReference type="Proteomes" id="UP000242317"/>
    </source>
</evidence>
<dbReference type="FunFam" id="1.10.10.60:FF:000141">
    <property type="entry name" value="TetR family transcriptional regulator"/>
    <property type="match status" value="1"/>
</dbReference>
<dbReference type="PANTHER" id="PTHR30055">
    <property type="entry name" value="HTH-TYPE TRANSCRIPTIONAL REGULATOR RUTR"/>
    <property type="match status" value="1"/>
</dbReference>
<gene>
    <name evidence="6" type="ORF">SAMN05421749_10198</name>
</gene>
<feature type="DNA-binding region" description="H-T-H motif" evidence="4">
    <location>
        <begin position="38"/>
        <end position="57"/>
    </location>
</feature>
<dbReference type="EMBL" id="FMYK01000001">
    <property type="protein sequence ID" value="SDB82433.1"/>
    <property type="molecule type" value="Genomic_DNA"/>
</dbReference>
<dbReference type="SUPFAM" id="SSF46689">
    <property type="entry name" value="Homeodomain-like"/>
    <property type="match status" value="1"/>
</dbReference>
<dbReference type="Gene3D" id="1.10.357.10">
    <property type="entry name" value="Tetracycline Repressor, domain 2"/>
    <property type="match status" value="1"/>
</dbReference>
<protein>
    <submittedName>
        <fullName evidence="6">Transcriptional regulator, TetR family</fullName>
    </submittedName>
</protein>
<reference evidence="7" key="1">
    <citation type="submission" date="2016-09" db="EMBL/GenBank/DDBJ databases">
        <authorList>
            <person name="Varghese N."/>
            <person name="Submissions S."/>
        </authorList>
    </citation>
    <scope>NUCLEOTIDE SEQUENCE [LARGE SCALE GENOMIC DNA]</scope>
    <source>
        <strain evidence="7">ANC 3699</strain>
    </source>
</reference>
<dbReference type="Proteomes" id="UP000242317">
    <property type="component" value="Unassembled WGS sequence"/>
</dbReference>
<evidence type="ECO:0000256" key="4">
    <source>
        <dbReference type="PROSITE-ProRule" id="PRU00335"/>
    </source>
</evidence>
<dbReference type="Pfam" id="PF00440">
    <property type="entry name" value="TetR_N"/>
    <property type="match status" value="1"/>
</dbReference>
<dbReference type="InterPro" id="IPR001647">
    <property type="entry name" value="HTH_TetR"/>
</dbReference>
<dbReference type="GO" id="GO:0003700">
    <property type="term" value="F:DNA-binding transcription factor activity"/>
    <property type="evidence" value="ECO:0007669"/>
    <property type="project" value="TreeGrafter"/>
</dbReference>
<dbReference type="GO" id="GO:0000976">
    <property type="term" value="F:transcription cis-regulatory region binding"/>
    <property type="evidence" value="ECO:0007669"/>
    <property type="project" value="TreeGrafter"/>
</dbReference>
<dbReference type="PRINTS" id="PR00455">
    <property type="entry name" value="HTHTETR"/>
</dbReference>
<dbReference type="InterPro" id="IPR009057">
    <property type="entry name" value="Homeodomain-like_sf"/>
</dbReference>
<feature type="domain" description="HTH tetR-type" evidence="5">
    <location>
        <begin position="15"/>
        <end position="75"/>
    </location>
</feature>
<accession>A0A1G6GKQ9</accession>
<evidence type="ECO:0000313" key="6">
    <source>
        <dbReference type="EMBL" id="SDB82433.1"/>
    </source>
</evidence>
<dbReference type="PANTHER" id="PTHR30055:SF146">
    <property type="entry name" value="HTH-TYPE TRANSCRIPTIONAL DUAL REGULATOR CECR"/>
    <property type="match status" value="1"/>
</dbReference>
<dbReference type="AlphaFoldDB" id="A0A1G6GKQ9"/>
<dbReference type="InterPro" id="IPR039536">
    <property type="entry name" value="TetR_C_Proteobacteria"/>
</dbReference>
<evidence type="ECO:0000259" key="5">
    <source>
        <dbReference type="PROSITE" id="PS50977"/>
    </source>
</evidence>
<evidence type="ECO:0000256" key="2">
    <source>
        <dbReference type="ARBA" id="ARBA00023125"/>
    </source>
</evidence>
<sequence length="212" mass="24226">MKAKLVNPPNTQRAVDRCTVLFDAATDLFIQYGYDQVSLDQIVERAGGSKATIYKYFGSKQGLFLAICRDRSDKFIYQIELACQKDSDDIRANLTALLQDLYSIFTDENNMSFDRLLISISAEHQDLAIELYNQGPQQSYNLLAAYLEKMHLAGLLDCPRPLDSAVTFFGFFQDLHWRTLIGLPIDNKDDAQIAYFVDRFIRGHQHCHPDSK</sequence>
<dbReference type="InterPro" id="IPR050109">
    <property type="entry name" value="HTH-type_TetR-like_transc_reg"/>
</dbReference>
<dbReference type="Gene3D" id="1.10.10.60">
    <property type="entry name" value="Homeodomain-like"/>
    <property type="match status" value="1"/>
</dbReference>
<dbReference type="Pfam" id="PF14246">
    <property type="entry name" value="TetR_C_7"/>
    <property type="match status" value="1"/>
</dbReference>
<evidence type="ECO:0000256" key="1">
    <source>
        <dbReference type="ARBA" id="ARBA00023015"/>
    </source>
</evidence>
<proteinExistence type="predicted"/>
<keyword evidence="1" id="KW-0805">Transcription regulation</keyword>
<keyword evidence="3" id="KW-0804">Transcription</keyword>
<dbReference type="RefSeq" id="WP_092614462.1">
    <property type="nucleotide sequence ID" value="NZ_FMYK01000001.1"/>
</dbReference>
<name>A0A1G6GKQ9_9GAMM</name>
<keyword evidence="7" id="KW-1185">Reference proteome</keyword>
<dbReference type="PROSITE" id="PS50977">
    <property type="entry name" value="HTH_TETR_2"/>
    <property type="match status" value="1"/>
</dbReference>
<evidence type="ECO:0000256" key="3">
    <source>
        <dbReference type="ARBA" id="ARBA00023163"/>
    </source>
</evidence>